<dbReference type="InterPro" id="IPR011006">
    <property type="entry name" value="CheY-like_superfamily"/>
</dbReference>
<reference evidence="13" key="1">
    <citation type="journal article" date="2019" name="Int. J. Syst. Evol. Microbiol.">
        <title>The Global Catalogue of Microorganisms (GCM) 10K type strain sequencing project: providing services to taxonomists for standard genome sequencing and annotation.</title>
        <authorList>
            <consortium name="The Broad Institute Genomics Platform"/>
            <consortium name="The Broad Institute Genome Sequencing Center for Infectious Disease"/>
            <person name="Wu L."/>
            <person name="Ma J."/>
        </authorList>
    </citation>
    <scope>NUCLEOTIDE SEQUENCE [LARGE SCALE GENOMIC DNA]</scope>
    <source>
        <strain evidence="13">JCM 18537</strain>
    </source>
</reference>
<dbReference type="EMBL" id="BAABKO010000005">
    <property type="protein sequence ID" value="GAA4780775.1"/>
    <property type="molecule type" value="Genomic_DNA"/>
</dbReference>
<keyword evidence="13" id="KW-1185">Reference proteome</keyword>
<evidence type="ECO:0000256" key="5">
    <source>
        <dbReference type="ARBA" id="ARBA00023015"/>
    </source>
</evidence>
<dbReference type="InterPro" id="IPR001789">
    <property type="entry name" value="Sig_transdc_resp-reg_receiver"/>
</dbReference>
<keyword evidence="7 9" id="KW-0010">Activator</keyword>
<dbReference type="PIRSF" id="PIRSF006171">
    <property type="entry name" value="RR_citrat_malat"/>
    <property type="match status" value="1"/>
</dbReference>
<dbReference type="SUPFAM" id="SSF52172">
    <property type="entry name" value="CheY-like"/>
    <property type="match status" value="1"/>
</dbReference>
<name>A0ABP9AHV2_9MICO</name>
<feature type="modified residue" description="4-aspartylphosphate" evidence="10">
    <location>
        <position position="56"/>
    </location>
</feature>
<evidence type="ECO:0000259" key="11">
    <source>
        <dbReference type="PROSITE" id="PS50110"/>
    </source>
</evidence>
<comment type="caution">
    <text evidence="12">The sequence shown here is derived from an EMBL/GenBank/DDBJ whole genome shotgun (WGS) entry which is preliminary data.</text>
</comment>
<evidence type="ECO:0000256" key="1">
    <source>
        <dbReference type="ARBA" id="ARBA00004496"/>
    </source>
</evidence>
<sequence length="226" mass="24858">MTRLRVLIVEDEPAVAVVTRGFVERHPHFQVVAVCATGEAALESIETLDPDVVLLDVHLPDMSGLTVLRRARARGSRVEVIAVTAARDLETVRLARVQGVRHYLVKPFAMDALHQRLDDVRTVVAQDADLARSTLDQERIDAVLGSAHGPRFVRKGVNERTLQAVLGALRAEPHDASATGIAERLGMSRVSARRYLERLVELGEATVVPRYGATGRPEHRYLATGR</sequence>
<dbReference type="RefSeq" id="WP_345440121.1">
    <property type="nucleotide sequence ID" value="NZ_BAABKO010000005.1"/>
</dbReference>
<dbReference type="InterPro" id="IPR024187">
    <property type="entry name" value="Sig_transdc_resp-reg_cit/mal"/>
</dbReference>
<evidence type="ECO:0000256" key="4">
    <source>
        <dbReference type="ARBA" id="ARBA00023012"/>
    </source>
</evidence>
<dbReference type="PROSITE" id="PS50110">
    <property type="entry name" value="RESPONSE_REGULATORY"/>
    <property type="match status" value="1"/>
</dbReference>
<evidence type="ECO:0000256" key="9">
    <source>
        <dbReference type="PIRNR" id="PIRNR006171"/>
    </source>
</evidence>
<dbReference type="PANTHER" id="PTHR45526:SF1">
    <property type="entry name" value="TRANSCRIPTIONAL REGULATORY PROTEIN DCUR-RELATED"/>
    <property type="match status" value="1"/>
</dbReference>
<organism evidence="12 13">
    <name type="scientific">Microbacterium gilvum</name>
    <dbReference type="NCBI Taxonomy" id="1336204"/>
    <lineage>
        <taxon>Bacteria</taxon>
        <taxon>Bacillati</taxon>
        <taxon>Actinomycetota</taxon>
        <taxon>Actinomycetes</taxon>
        <taxon>Micrococcales</taxon>
        <taxon>Microbacteriaceae</taxon>
        <taxon>Microbacterium</taxon>
    </lineage>
</organism>
<dbReference type="InterPro" id="IPR036390">
    <property type="entry name" value="WH_DNA-bd_sf"/>
</dbReference>
<keyword evidence="5 9" id="KW-0805">Transcription regulation</keyword>
<keyword evidence="3 10" id="KW-0597">Phosphoprotein</keyword>
<gene>
    <name evidence="12" type="ORF">GCM10023351_27260</name>
</gene>
<dbReference type="InterPro" id="IPR036388">
    <property type="entry name" value="WH-like_DNA-bd_sf"/>
</dbReference>
<dbReference type="Gene3D" id="1.10.10.10">
    <property type="entry name" value="Winged helix-like DNA-binding domain superfamily/Winged helix DNA-binding domain"/>
    <property type="match status" value="1"/>
</dbReference>
<evidence type="ECO:0000256" key="8">
    <source>
        <dbReference type="ARBA" id="ARBA00023163"/>
    </source>
</evidence>
<feature type="domain" description="Response regulatory" evidence="11">
    <location>
        <begin position="5"/>
        <end position="121"/>
    </location>
</feature>
<evidence type="ECO:0000256" key="2">
    <source>
        <dbReference type="ARBA" id="ARBA00022490"/>
    </source>
</evidence>
<dbReference type="InterPro" id="IPR051271">
    <property type="entry name" value="2C-system_Tx_regulators"/>
</dbReference>
<dbReference type="InterPro" id="IPR005471">
    <property type="entry name" value="Tscrpt_reg_IclR_N"/>
</dbReference>
<evidence type="ECO:0000313" key="13">
    <source>
        <dbReference type="Proteomes" id="UP001501645"/>
    </source>
</evidence>
<proteinExistence type="predicted"/>
<dbReference type="Pfam" id="PF00072">
    <property type="entry name" value="Response_reg"/>
    <property type="match status" value="1"/>
</dbReference>
<keyword evidence="6 9" id="KW-0238">DNA-binding</keyword>
<evidence type="ECO:0000256" key="10">
    <source>
        <dbReference type="PROSITE-ProRule" id="PRU00169"/>
    </source>
</evidence>
<evidence type="ECO:0000256" key="7">
    <source>
        <dbReference type="ARBA" id="ARBA00023159"/>
    </source>
</evidence>
<protein>
    <recommendedName>
        <fullName evidence="9">Transcriptional regulatory protein</fullName>
    </recommendedName>
</protein>
<comment type="subcellular location">
    <subcellularLocation>
        <location evidence="1 9">Cytoplasm</location>
    </subcellularLocation>
</comment>
<dbReference type="SUPFAM" id="SSF46785">
    <property type="entry name" value="Winged helix' DNA-binding domain"/>
    <property type="match status" value="1"/>
</dbReference>
<evidence type="ECO:0000256" key="6">
    <source>
        <dbReference type="ARBA" id="ARBA00023125"/>
    </source>
</evidence>
<evidence type="ECO:0000256" key="3">
    <source>
        <dbReference type="ARBA" id="ARBA00022553"/>
    </source>
</evidence>
<dbReference type="SMART" id="SM00448">
    <property type="entry name" value="REC"/>
    <property type="match status" value="1"/>
</dbReference>
<accession>A0ABP9AHV2</accession>
<evidence type="ECO:0000313" key="12">
    <source>
        <dbReference type="EMBL" id="GAA4780775.1"/>
    </source>
</evidence>
<dbReference type="Gene3D" id="3.40.50.2300">
    <property type="match status" value="1"/>
</dbReference>
<dbReference type="Proteomes" id="UP001501645">
    <property type="component" value="Unassembled WGS sequence"/>
</dbReference>
<keyword evidence="4 9" id="KW-0902">Two-component regulatory system</keyword>
<dbReference type="Pfam" id="PF09339">
    <property type="entry name" value="HTH_IclR"/>
    <property type="match status" value="1"/>
</dbReference>
<keyword evidence="2 9" id="KW-0963">Cytoplasm</keyword>
<dbReference type="PANTHER" id="PTHR45526">
    <property type="entry name" value="TRANSCRIPTIONAL REGULATORY PROTEIN DPIA"/>
    <property type="match status" value="1"/>
</dbReference>
<keyword evidence="8 9" id="KW-0804">Transcription</keyword>